<dbReference type="InterPro" id="IPR008979">
    <property type="entry name" value="Galactose-bd-like_sf"/>
</dbReference>
<comment type="caution">
    <text evidence="10">The sequence shown here is derived from an EMBL/GenBank/DDBJ whole genome shotgun (WGS) entry which is preliminary data.</text>
</comment>
<dbReference type="Pfam" id="PF02836">
    <property type="entry name" value="Glyco_hydro_2_C"/>
    <property type="match status" value="1"/>
</dbReference>
<feature type="domain" description="Glycoside hydrolase family 2 immunoglobulin-like beta-sandwich" evidence="5">
    <location>
        <begin position="208"/>
        <end position="317"/>
    </location>
</feature>
<dbReference type="RefSeq" id="WP_155052504.1">
    <property type="nucleotide sequence ID" value="NZ_BAAAIB010000011.1"/>
</dbReference>
<dbReference type="SUPFAM" id="SSF49785">
    <property type="entry name" value="Galactose-binding domain-like"/>
    <property type="match status" value="1"/>
</dbReference>
<feature type="domain" description="DUF4982" evidence="8">
    <location>
        <begin position="672"/>
        <end position="743"/>
    </location>
</feature>
<evidence type="ECO:0000313" key="11">
    <source>
        <dbReference type="Proteomes" id="UP000433071"/>
    </source>
</evidence>
<dbReference type="InterPro" id="IPR013783">
    <property type="entry name" value="Ig-like_fold"/>
</dbReference>
<dbReference type="SUPFAM" id="SSF51445">
    <property type="entry name" value="(Trans)glycosidases"/>
    <property type="match status" value="1"/>
</dbReference>
<gene>
    <name evidence="10" type="ORF">GJ743_13850</name>
</gene>
<evidence type="ECO:0000259" key="6">
    <source>
        <dbReference type="Pfam" id="PF02836"/>
    </source>
</evidence>
<name>A0A6I3MGN3_9MICO</name>
<feature type="domain" description="Glycoside hydrolase family 2 catalytic" evidence="6">
    <location>
        <begin position="321"/>
        <end position="484"/>
    </location>
</feature>
<dbReference type="PRINTS" id="PR00132">
    <property type="entry name" value="GLHYDRLASE2"/>
</dbReference>
<dbReference type="Gene3D" id="3.20.20.80">
    <property type="entry name" value="Glycosidases"/>
    <property type="match status" value="1"/>
</dbReference>
<dbReference type="Pfam" id="PF18565">
    <property type="entry name" value="Glyco_hydro2_C5"/>
    <property type="match status" value="1"/>
</dbReference>
<feature type="domain" description="Glycoside hydrolase family 2" evidence="9">
    <location>
        <begin position="756"/>
        <end position="851"/>
    </location>
</feature>
<dbReference type="GO" id="GO:0004553">
    <property type="term" value="F:hydrolase activity, hydrolyzing O-glycosyl compounds"/>
    <property type="evidence" value="ECO:0007669"/>
    <property type="project" value="InterPro"/>
</dbReference>
<feature type="chain" id="PRO_5039377359" evidence="4">
    <location>
        <begin position="29"/>
        <end position="870"/>
    </location>
</feature>
<keyword evidence="3" id="KW-0326">Glycosidase</keyword>
<comment type="similarity">
    <text evidence="1">Belongs to the glycosyl hydrolase 2 family.</text>
</comment>
<evidence type="ECO:0000259" key="7">
    <source>
        <dbReference type="Pfam" id="PF02837"/>
    </source>
</evidence>
<dbReference type="InterPro" id="IPR017853">
    <property type="entry name" value="GH"/>
</dbReference>
<keyword evidence="2" id="KW-0378">Hydrolase</keyword>
<dbReference type="InterPro" id="IPR006102">
    <property type="entry name" value="Ig-like_GH2"/>
</dbReference>
<sequence length="870" mass="94322">MELKTLCRRLGALVVSAVLVGGGMTVLAQPAAAAPAPTSVAVDARSVDFDDGWRFALGDPDGAQEPGFDDSSWESVQVPHDWSIHQDFAPGGSTTSNEGLLPAGDGWYRKSFTLPESASGKRISVDFDGVMGVTQVFLNGQQLGVHNYGYTSFSFDITDLVRTDGGANVIAVGVSNIKPNSRWYTGSGIYRDVTLTVTDTVHVDRHGTYVTTPTLEADVSNGVANVAVETTIANDSGTEQNVALETSVIDASGVEVANGVSPAKSVASAGAEVFSQSIAVPDPRLWSPEDPYLYTVISNVTVDGSLVDTYQTVTGLRSFRVDGQGAYLNGEPFVIRGMNMHHDLGALGAAVNRSAVKRQLEILKSAGVNSVRISHNPGSRVLIEEAEKLGITLLEEAFDQWRVAKTSNDYSQFFPTDAKQDIQEMVQRDKNSPAVIMWSIGNEIPINVASPDARVQAIQDAQNLNQWVKEIDTTRPTTWGEQSQQPSDPYAAIRNVLDIPGVNYGDRNTLRSISQSHPNGVVLQTEASWGFRSRGYYYNPKGLIGRFADLVDPVNGQPTYPESWQASSYDNEFPFGVPALFDSSTSLRHVYEEPRVLGSYLWSGFDYFGETAPYASVTARTNANGELEQPKNSYSGMVDTAGFKKDLYYLYQSQWTTEPMVHLLPQWNWATGDTVTVWAYTNADSVKLYLNDQLIEEKAFETKTGPRGEYRVSANGKLYLTWDVPFQPGTLRAEAYRDGQLVAKDVVSTAGAPAKLALTPDRSTASPDGEELVFITADVLDKKGVLVPDADNRITFDVTGGEIVGVDNGNPISLERYADSNVRRAFSGKALVIVRPDGTAPHVTVTATAEANKGSGQIKAKVKVKVEKAR</sequence>
<dbReference type="EMBL" id="WMLB01000031">
    <property type="protein sequence ID" value="MTH69453.1"/>
    <property type="molecule type" value="Genomic_DNA"/>
</dbReference>
<evidence type="ECO:0000259" key="9">
    <source>
        <dbReference type="Pfam" id="PF18565"/>
    </source>
</evidence>
<dbReference type="InterPro" id="IPR040605">
    <property type="entry name" value="Glyco_hydro2_dom5"/>
</dbReference>
<dbReference type="Pfam" id="PF16355">
    <property type="entry name" value="DUF4982"/>
    <property type="match status" value="1"/>
</dbReference>
<dbReference type="OrthoDB" id="9762066at2"/>
<dbReference type="PANTHER" id="PTHR42732">
    <property type="entry name" value="BETA-GALACTOSIDASE"/>
    <property type="match status" value="1"/>
</dbReference>
<dbReference type="Proteomes" id="UP000433071">
    <property type="component" value="Unassembled WGS sequence"/>
</dbReference>
<dbReference type="GO" id="GO:0005975">
    <property type="term" value="P:carbohydrate metabolic process"/>
    <property type="evidence" value="ECO:0007669"/>
    <property type="project" value="InterPro"/>
</dbReference>
<evidence type="ECO:0000259" key="8">
    <source>
        <dbReference type="Pfam" id="PF16355"/>
    </source>
</evidence>
<dbReference type="InterPro" id="IPR006103">
    <property type="entry name" value="Glyco_hydro_2_cat"/>
</dbReference>
<evidence type="ECO:0000256" key="4">
    <source>
        <dbReference type="SAM" id="SignalP"/>
    </source>
</evidence>
<dbReference type="InterPro" id="IPR006104">
    <property type="entry name" value="Glyco_hydro_2_N"/>
</dbReference>
<feature type="domain" description="Glycosyl hydrolases family 2 sugar binding" evidence="7">
    <location>
        <begin position="52"/>
        <end position="196"/>
    </location>
</feature>
<evidence type="ECO:0000256" key="3">
    <source>
        <dbReference type="ARBA" id="ARBA00023295"/>
    </source>
</evidence>
<dbReference type="InterPro" id="IPR051913">
    <property type="entry name" value="GH2_Domain-Containing"/>
</dbReference>
<dbReference type="Pfam" id="PF00703">
    <property type="entry name" value="Glyco_hydro_2"/>
    <property type="match status" value="1"/>
</dbReference>
<dbReference type="Gene3D" id="2.60.40.10">
    <property type="entry name" value="Immunoglobulins"/>
    <property type="match status" value="3"/>
</dbReference>
<evidence type="ECO:0000313" key="10">
    <source>
        <dbReference type="EMBL" id="MTH69453.1"/>
    </source>
</evidence>
<dbReference type="AlphaFoldDB" id="A0A6I3MGN3"/>
<keyword evidence="4" id="KW-0732">Signal</keyword>
<organism evidence="10 11">
    <name type="scientific">Agromyces bracchium</name>
    <dbReference type="NCBI Taxonomy" id="88376"/>
    <lineage>
        <taxon>Bacteria</taxon>
        <taxon>Bacillati</taxon>
        <taxon>Actinomycetota</taxon>
        <taxon>Actinomycetes</taxon>
        <taxon>Micrococcales</taxon>
        <taxon>Microbacteriaceae</taxon>
        <taxon>Agromyces</taxon>
    </lineage>
</organism>
<dbReference type="SUPFAM" id="SSF49303">
    <property type="entry name" value="beta-Galactosidase/glucuronidase domain"/>
    <property type="match status" value="1"/>
</dbReference>
<evidence type="ECO:0000259" key="5">
    <source>
        <dbReference type="Pfam" id="PF00703"/>
    </source>
</evidence>
<reference evidence="10 11" key="1">
    <citation type="submission" date="2019-11" db="EMBL/GenBank/DDBJ databases">
        <title>Agromyces kandeliae sp. nov., isolated from mangrove soil.</title>
        <authorList>
            <person name="Wang R."/>
        </authorList>
    </citation>
    <scope>NUCLEOTIDE SEQUENCE [LARGE SCALE GENOMIC DNA]</scope>
    <source>
        <strain evidence="10 11">JCM 11433</strain>
    </source>
</reference>
<evidence type="ECO:0000256" key="2">
    <source>
        <dbReference type="ARBA" id="ARBA00022801"/>
    </source>
</evidence>
<accession>A0A6I3MGN3</accession>
<dbReference type="PANTHER" id="PTHR42732:SF1">
    <property type="entry name" value="BETA-MANNOSIDASE"/>
    <property type="match status" value="1"/>
</dbReference>
<dbReference type="InterPro" id="IPR036156">
    <property type="entry name" value="Beta-gal/glucu_dom_sf"/>
</dbReference>
<dbReference type="Pfam" id="PF02837">
    <property type="entry name" value="Glyco_hydro_2_N"/>
    <property type="match status" value="1"/>
</dbReference>
<keyword evidence="11" id="KW-1185">Reference proteome</keyword>
<evidence type="ECO:0000256" key="1">
    <source>
        <dbReference type="ARBA" id="ARBA00007401"/>
    </source>
</evidence>
<feature type="signal peptide" evidence="4">
    <location>
        <begin position="1"/>
        <end position="28"/>
    </location>
</feature>
<protein>
    <submittedName>
        <fullName evidence="10">DUF4982 domain-containing protein</fullName>
    </submittedName>
</protein>
<dbReference type="InterPro" id="IPR006101">
    <property type="entry name" value="Glyco_hydro_2"/>
</dbReference>
<dbReference type="InterPro" id="IPR032311">
    <property type="entry name" value="DUF4982"/>
</dbReference>
<dbReference type="Gene3D" id="2.60.120.260">
    <property type="entry name" value="Galactose-binding domain-like"/>
    <property type="match status" value="1"/>
</dbReference>
<proteinExistence type="inferred from homology"/>